<feature type="compositionally biased region" description="Basic and acidic residues" evidence="1">
    <location>
        <begin position="355"/>
        <end position="370"/>
    </location>
</feature>
<dbReference type="AlphaFoldDB" id="X7ZYI0"/>
<protein>
    <submittedName>
        <fullName evidence="2">Coenzyme A transferase family protein</fullName>
    </submittedName>
</protein>
<evidence type="ECO:0000313" key="2">
    <source>
        <dbReference type="EMBL" id="EUA23763.1"/>
    </source>
</evidence>
<feature type="compositionally biased region" description="Basic and acidic residues" evidence="1">
    <location>
        <begin position="309"/>
        <end position="321"/>
    </location>
</feature>
<dbReference type="EMBL" id="JAOB01000069">
    <property type="protein sequence ID" value="EUA23763.1"/>
    <property type="molecule type" value="Genomic_DNA"/>
</dbReference>
<name>X7ZYI0_MYCXE</name>
<feature type="region of interest" description="Disordered" evidence="1">
    <location>
        <begin position="277"/>
        <end position="385"/>
    </location>
</feature>
<feature type="compositionally biased region" description="Basic residues" evidence="1">
    <location>
        <begin position="297"/>
        <end position="308"/>
    </location>
</feature>
<dbReference type="Gene3D" id="3.40.1080.10">
    <property type="entry name" value="Glutaconate Coenzyme A-transferase"/>
    <property type="match status" value="1"/>
</dbReference>
<accession>X7ZYI0</accession>
<reference evidence="2" key="1">
    <citation type="submission" date="2014-01" db="EMBL/GenBank/DDBJ databases">
        <authorList>
            <person name="Brown-Elliot B."/>
            <person name="Wallace R."/>
            <person name="Lenaerts A."/>
            <person name="Ordway D."/>
            <person name="DeGroote M.A."/>
            <person name="Parker T."/>
            <person name="Sizemore C."/>
            <person name="Tallon L.J."/>
            <person name="Sadzewicz L.K."/>
            <person name="Sengamalay N."/>
            <person name="Fraser C.M."/>
            <person name="Hine E."/>
            <person name="Shefchek K.A."/>
            <person name="Das S.P."/>
            <person name="Tettelin H."/>
        </authorList>
    </citation>
    <scope>NUCLEOTIDE SEQUENCE [LARGE SCALE GENOMIC DNA]</scope>
    <source>
        <strain evidence="2">4042</strain>
    </source>
</reference>
<dbReference type="PATRIC" id="fig|1299334.3.peg.7471"/>
<dbReference type="GO" id="GO:0008410">
    <property type="term" value="F:CoA-transferase activity"/>
    <property type="evidence" value="ECO:0007669"/>
    <property type="project" value="InterPro"/>
</dbReference>
<dbReference type="Pfam" id="PF01144">
    <property type="entry name" value="CoA_trans"/>
    <property type="match status" value="1"/>
</dbReference>
<dbReference type="InterPro" id="IPR004165">
    <property type="entry name" value="CoA_trans_fam_I"/>
</dbReference>
<proteinExistence type="predicted"/>
<keyword evidence="2" id="KW-0808">Transferase</keyword>
<dbReference type="SMART" id="SM00882">
    <property type="entry name" value="CoA_trans"/>
    <property type="match status" value="1"/>
</dbReference>
<dbReference type="Gene3D" id="3.30.30.40">
    <property type="match status" value="1"/>
</dbReference>
<dbReference type="InterPro" id="IPR037171">
    <property type="entry name" value="NagB/RpiA_transferase-like"/>
</dbReference>
<evidence type="ECO:0000256" key="1">
    <source>
        <dbReference type="SAM" id="MobiDB-lite"/>
    </source>
</evidence>
<gene>
    <name evidence="2" type="ORF">I553_5521</name>
</gene>
<sequence>MSDKRTTLDDAVAELRSGMTIGIGGWGSRRKPMAFVRAILRSDVTDLTVVTYGGPDLGLLCSAGKVRRVYYGFVSLDSPPFYDPWFARARTHGLIEAREMDEGMLRCGLQAAAQRLPFLPIRAGLGSSVPEFFEGELKTVTSPYPTDGRYETLIAMPALHLDAAFVHMNLGDAQGNAAYTGIDPYFDDLYLMAAEKRFLSVESLVSTEELVKSVPPQALLVNRMMVDAVVEAPLGPTSPLRLPITAATRGFSAITWKPRRRRRVGVSSWRPTCLAVKPTTRPQCGNSEPRHDQPSRSLRHGLRRAVPRCRRDPGQPDDYRGVGRRPAGPVDVLPRHSADRRGGSTAGRHPGARCFRRDRGLDAVRSRVRDAGVGSAPRGDGRQPD</sequence>
<organism evidence="2">
    <name type="scientific">Mycobacterium xenopi 4042</name>
    <dbReference type="NCBI Taxonomy" id="1299334"/>
    <lineage>
        <taxon>Bacteria</taxon>
        <taxon>Bacillati</taxon>
        <taxon>Actinomycetota</taxon>
        <taxon>Actinomycetes</taxon>
        <taxon>Mycobacteriales</taxon>
        <taxon>Mycobacteriaceae</taxon>
        <taxon>Mycobacterium</taxon>
    </lineage>
</organism>
<comment type="caution">
    <text evidence="2">The sequence shown here is derived from an EMBL/GenBank/DDBJ whole genome shotgun (WGS) entry which is preliminary data.</text>
</comment>
<dbReference type="SUPFAM" id="SSF100950">
    <property type="entry name" value="NagB/RpiA/CoA transferase-like"/>
    <property type="match status" value="1"/>
</dbReference>
<feature type="compositionally biased region" description="Basic and acidic residues" evidence="1">
    <location>
        <begin position="333"/>
        <end position="342"/>
    </location>
</feature>